<dbReference type="Gene3D" id="3.40.50.2300">
    <property type="match status" value="2"/>
</dbReference>
<keyword evidence="6" id="KW-0762">Sugar transport</keyword>
<dbReference type="STRING" id="728005.SAMN04488059_1247"/>
<dbReference type="SUPFAM" id="SSF53822">
    <property type="entry name" value="Periplasmic binding protein-like I"/>
    <property type="match status" value="1"/>
</dbReference>
<dbReference type="InterPro" id="IPR025997">
    <property type="entry name" value="SBP_2_dom"/>
</dbReference>
<dbReference type="PATRIC" id="fig|728005.3.peg.4330"/>
<evidence type="ECO:0000313" key="8">
    <source>
        <dbReference type="Proteomes" id="UP000182258"/>
    </source>
</evidence>
<dbReference type="InterPro" id="IPR028082">
    <property type="entry name" value="Peripla_BP_I"/>
</dbReference>
<evidence type="ECO:0000256" key="3">
    <source>
        <dbReference type="SAM" id="SignalP"/>
    </source>
</evidence>
<dbReference type="AlphaFoldDB" id="A0A0F5PXV5"/>
<keyword evidence="7" id="KW-1185">Reference proteome</keyword>
<evidence type="ECO:0000313" key="7">
    <source>
        <dbReference type="Proteomes" id="UP000033519"/>
    </source>
</evidence>
<name>A0A0F5PXV5_9HYPH</name>
<reference evidence="5 7" key="1">
    <citation type="submission" date="2015-03" db="EMBL/GenBank/DDBJ databases">
        <authorList>
            <person name="Lepp D."/>
            <person name="Hassan Y.I."/>
            <person name="Li X.-Z."/>
            <person name="Zhou T."/>
        </authorList>
    </citation>
    <scope>NUCLEOTIDE SEQUENCE [LARGE SCALE GENOMIC DNA]</scope>
    <source>
        <strain evidence="5 7">Cr7-05</strain>
    </source>
</reference>
<evidence type="ECO:0000313" key="6">
    <source>
        <dbReference type="EMBL" id="SFD15106.1"/>
    </source>
</evidence>
<feature type="chain" id="PRO_5010418751" evidence="3">
    <location>
        <begin position="23"/>
        <end position="324"/>
    </location>
</feature>
<dbReference type="Pfam" id="PF13407">
    <property type="entry name" value="Peripla_BP_4"/>
    <property type="match status" value="1"/>
</dbReference>
<keyword evidence="3" id="KW-0732">Signal</keyword>
<keyword evidence="6" id="KW-0813">Transport</keyword>
<dbReference type="GO" id="GO:0030288">
    <property type="term" value="C:outer membrane-bounded periplasmic space"/>
    <property type="evidence" value="ECO:0007669"/>
    <property type="project" value="TreeGrafter"/>
</dbReference>
<comment type="subcellular location">
    <subcellularLocation>
        <location evidence="1">Periplasm</location>
    </subcellularLocation>
</comment>
<accession>A0A0F5PXV5</accession>
<dbReference type="PANTHER" id="PTHR30036:SF7">
    <property type="entry name" value="ABC TRANSPORTER PERIPLASMIC-BINDING PROTEIN YPHF"/>
    <property type="match status" value="1"/>
</dbReference>
<proteinExistence type="inferred from homology"/>
<dbReference type="EMBL" id="FOMB01000024">
    <property type="protein sequence ID" value="SFD15106.1"/>
    <property type="molecule type" value="Genomic_DNA"/>
</dbReference>
<gene>
    <name evidence="6" type="ORF">SAMN04488059_1247</name>
    <name evidence="5" type="ORF">WH91_08085</name>
</gene>
<feature type="signal peptide" evidence="3">
    <location>
        <begin position="1"/>
        <end position="22"/>
    </location>
</feature>
<dbReference type="OrthoDB" id="257716at2"/>
<dbReference type="Proteomes" id="UP000033519">
    <property type="component" value="Unassembled WGS sequence"/>
</dbReference>
<sequence>MKLVTTTLAFALAMTTANVATAQDKLQIVFAHHSSASNTFWQAVKKGFEDACGKVDAECQMLFTQTEGSVTEQLANIEAAIARNPDALLTTIVDNEALDEPIQRARDAGITVIAVNVDDLEGAKGNARQAFIGQGFQAAGYSLGQAQSANFPADGPIRVLVGISAPGQNWSEQRGQGVINFLEEYKASSGRDITWEKIDSGTDLAVTSDRVGAYLAGHPDLTAYFDTGFWHASVARVLADRGDAPGKVLLAGFDLVPEVIEQMKAGYIQVEVDQQPYMQGFMPVMEVYLAKNFGLAPTDIDTGQGIVKAEDADSIMDLSAKGLR</sequence>
<organism evidence="6 8">
    <name type="scientific">Devosia psychrophila</name>
    <dbReference type="NCBI Taxonomy" id="728005"/>
    <lineage>
        <taxon>Bacteria</taxon>
        <taxon>Pseudomonadati</taxon>
        <taxon>Pseudomonadota</taxon>
        <taxon>Alphaproteobacteria</taxon>
        <taxon>Hyphomicrobiales</taxon>
        <taxon>Devosiaceae</taxon>
        <taxon>Devosia</taxon>
    </lineage>
</organism>
<dbReference type="InterPro" id="IPR050555">
    <property type="entry name" value="Bact_Solute-Bind_Prot2"/>
</dbReference>
<reference evidence="6 8" key="2">
    <citation type="submission" date="2016-10" db="EMBL/GenBank/DDBJ databases">
        <authorList>
            <person name="de Groot N.N."/>
        </authorList>
    </citation>
    <scope>NUCLEOTIDE SEQUENCE [LARGE SCALE GENOMIC DNA]</scope>
    <source>
        <strain evidence="6 8">CGMCC 1.10210</strain>
    </source>
</reference>
<evidence type="ECO:0000256" key="1">
    <source>
        <dbReference type="ARBA" id="ARBA00004418"/>
    </source>
</evidence>
<comment type="similarity">
    <text evidence="2">Belongs to the bacterial solute-binding protein 2 family.</text>
</comment>
<protein>
    <submittedName>
        <fullName evidence="5">ABC transporter substrate-binding protein</fullName>
    </submittedName>
    <submittedName>
        <fullName evidence="6">Simple sugar transport system substrate-binding protein</fullName>
    </submittedName>
</protein>
<dbReference type="GO" id="GO:0030246">
    <property type="term" value="F:carbohydrate binding"/>
    <property type="evidence" value="ECO:0007669"/>
    <property type="project" value="TreeGrafter"/>
</dbReference>
<evidence type="ECO:0000313" key="5">
    <source>
        <dbReference type="EMBL" id="KKC33483.1"/>
    </source>
</evidence>
<dbReference type="EMBL" id="LAPV01000090">
    <property type="protein sequence ID" value="KKC33483.1"/>
    <property type="molecule type" value="Genomic_DNA"/>
</dbReference>
<dbReference type="RefSeq" id="WP_046170498.1">
    <property type="nucleotide sequence ID" value="NZ_FOMB01000024.1"/>
</dbReference>
<dbReference type="CDD" id="cd19965">
    <property type="entry name" value="PBP1_ABC_sugar_binding-like"/>
    <property type="match status" value="1"/>
</dbReference>
<dbReference type="Proteomes" id="UP000182258">
    <property type="component" value="Unassembled WGS sequence"/>
</dbReference>
<dbReference type="PANTHER" id="PTHR30036">
    <property type="entry name" value="D-XYLOSE-BINDING PERIPLASMIC PROTEIN"/>
    <property type="match status" value="1"/>
</dbReference>
<feature type="domain" description="Periplasmic binding protein" evidence="4">
    <location>
        <begin position="35"/>
        <end position="288"/>
    </location>
</feature>
<evidence type="ECO:0000259" key="4">
    <source>
        <dbReference type="Pfam" id="PF13407"/>
    </source>
</evidence>
<evidence type="ECO:0000256" key="2">
    <source>
        <dbReference type="ARBA" id="ARBA00007639"/>
    </source>
</evidence>